<evidence type="ECO:0000313" key="5">
    <source>
        <dbReference type="Proteomes" id="UP000694383"/>
    </source>
</evidence>
<feature type="region of interest" description="Disordered" evidence="2">
    <location>
        <begin position="691"/>
        <end position="720"/>
    </location>
</feature>
<dbReference type="GeneTree" id="ENSGT00950000183161"/>
<feature type="compositionally biased region" description="Low complexity" evidence="2">
    <location>
        <begin position="214"/>
        <end position="240"/>
    </location>
</feature>
<dbReference type="InterPro" id="IPR033184">
    <property type="entry name" value="PRRC2"/>
</dbReference>
<evidence type="ECO:0000256" key="1">
    <source>
        <dbReference type="ARBA" id="ARBA00022553"/>
    </source>
</evidence>
<dbReference type="Proteomes" id="UP000694383">
    <property type="component" value="Unplaced"/>
</dbReference>
<feature type="compositionally biased region" description="Basic and acidic residues" evidence="2">
    <location>
        <begin position="1396"/>
        <end position="1414"/>
    </location>
</feature>
<feature type="compositionally biased region" description="Basic and acidic residues" evidence="2">
    <location>
        <begin position="906"/>
        <end position="915"/>
    </location>
</feature>
<feature type="compositionally biased region" description="Polar residues" evidence="2">
    <location>
        <begin position="1997"/>
        <end position="2007"/>
    </location>
</feature>
<feature type="compositionally biased region" description="Basic and acidic residues" evidence="2">
    <location>
        <begin position="1337"/>
        <end position="1346"/>
    </location>
</feature>
<protein>
    <submittedName>
        <fullName evidence="4">Proline rich coiled-coil 2B</fullName>
    </submittedName>
</protein>
<feature type="region of interest" description="Disordered" evidence="2">
    <location>
        <begin position="138"/>
        <end position="252"/>
    </location>
</feature>
<dbReference type="InterPro" id="IPR009738">
    <property type="entry name" value="BAT2_N"/>
</dbReference>
<feature type="region of interest" description="Disordered" evidence="2">
    <location>
        <begin position="338"/>
        <end position="369"/>
    </location>
</feature>
<feature type="compositionally biased region" description="Polar residues" evidence="2">
    <location>
        <begin position="440"/>
        <end position="454"/>
    </location>
</feature>
<feature type="domain" description="BAT2 N-terminal" evidence="3">
    <location>
        <begin position="1"/>
        <end position="98"/>
    </location>
</feature>
<evidence type="ECO:0000313" key="4">
    <source>
        <dbReference type="Ensembl" id="ENSOSIP00000005061.1"/>
    </source>
</evidence>
<feature type="compositionally biased region" description="Polar residues" evidence="2">
    <location>
        <begin position="1515"/>
        <end position="1537"/>
    </location>
</feature>
<feature type="compositionally biased region" description="Basic and acidic residues" evidence="2">
    <location>
        <begin position="142"/>
        <end position="164"/>
    </location>
</feature>
<feature type="compositionally biased region" description="Low complexity" evidence="2">
    <location>
        <begin position="813"/>
        <end position="830"/>
    </location>
</feature>
<feature type="region of interest" description="Disordered" evidence="2">
    <location>
        <begin position="1678"/>
        <end position="1702"/>
    </location>
</feature>
<feature type="compositionally biased region" description="Basic and acidic residues" evidence="2">
    <location>
        <begin position="1027"/>
        <end position="1039"/>
    </location>
</feature>
<dbReference type="Ensembl" id="ENSOSIT00000005408.1">
    <property type="protein sequence ID" value="ENSOSIP00000005061.1"/>
    <property type="gene ID" value="ENSOSIG00000003446.1"/>
</dbReference>
<feature type="region of interest" description="Disordered" evidence="2">
    <location>
        <begin position="1515"/>
        <end position="1586"/>
    </location>
</feature>
<feature type="region of interest" description="Disordered" evidence="2">
    <location>
        <begin position="978"/>
        <end position="1498"/>
    </location>
</feature>
<feature type="region of interest" description="Disordered" evidence="2">
    <location>
        <begin position="420"/>
        <end position="496"/>
    </location>
</feature>
<feature type="compositionally biased region" description="Polar residues" evidence="2">
    <location>
        <begin position="694"/>
        <end position="717"/>
    </location>
</feature>
<evidence type="ECO:0000256" key="2">
    <source>
        <dbReference type="SAM" id="MobiDB-lite"/>
    </source>
</evidence>
<proteinExistence type="predicted"/>
<feature type="compositionally biased region" description="Basic and acidic residues" evidence="2">
    <location>
        <begin position="947"/>
        <end position="956"/>
    </location>
</feature>
<reference evidence="4" key="2">
    <citation type="submission" date="2025-09" db="UniProtKB">
        <authorList>
            <consortium name="Ensembl"/>
        </authorList>
    </citation>
    <scope>IDENTIFICATION</scope>
</reference>
<feature type="domain" description="BAT2 N-terminal" evidence="3">
    <location>
        <begin position="112"/>
        <end position="163"/>
    </location>
</feature>
<keyword evidence="1" id="KW-0597">Phosphoprotein</keyword>
<evidence type="ECO:0000259" key="3">
    <source>
        <dbReference type="Pfam" id="PF07001"/>
    </source>
</evidence>
<name>A0A8C7WXW7_9TELE</name>
<feature type="compositionally biased region" description="Low complexity" evidence="2">
    <location>
        <begin position="1968"/>
        <end position="1984"/>
    </location>
</feature>
<feature type="region of interest" description="Disordered" evidence="2">
    <location>
        <begin position="788"/>
        <end position="956"/>
    </location>
</feature>
<feature type="compositionally biased region" description="Polar residues" evidence="2">
    <location>
        <begin position="592"/>
        <end position="607"/>
    </location>
</feature>
<feature type="compositionally biased region" description="Basic and acidic residues" evidence="2">
    <location>
        <begin position="92"/>
        <end position="103"/>
    </location>
</feature>
<feature type="region of interest" description="Disordered" evidence="2">
    <location>
        <begin position="587"/>
        <end position="645"/>
    </location>
</feature>
<feature type="compositionally biased region" description="Low complexity" evidence="2">
    <location>
        <begin position="895"/>
        <end position="905"/>
    </location>
</feature>
<accession>A0A8C7WXW7</accession>
<feature type="compositionally biased region" description="Basic and acidic residues" evidence="2">
    <location>
        <begin position="1455"/>
        <end position="1466"/>
    </location>
</feature>
<feature type="compositionally biased region" description="Polar residues" evidence="2">
    <location>
        <begin position="1356"/>
        <end position="1377"/>
    </location>
</feature>
<feature type="compositionally biased region" description="Polar residues" evidence="2">
    <location>
        <begin position="1091"/>
        <end position="1102"/>
    </location>
</feature>
<keyword evidence="5" id="KW-1185">Reference proteome</keyword>
<feature type="compositionally biased region" description="Basic and acidic residues" evidence="2">
    <location>
        <begin position="1079"/>
        <end position="1090"/>
    </location>
</feature>
<feature type="region of interest" description="Disordered" evidence="2">
    <location>
        <begin position="1926"/>
        <end position="2009"/>
    </location>
</feature>
<feature type="compositionally biased region" description="Polar residues" evidence="2">
    <location>
        <begin position="1149"/>
        <end position="1158"/>
    </location>
</feature>
<dbReference type="GO" id="GO:0030154">
    <property type="term" value="P:cell differentiation"/>
    <property type="evidence" value="ECO:0007669"/>
    <property type="project" value="TreeGrafter"/>
</dbReference>
<feature type="region of interest" description="Disordered" evidence="2">
    <location>
        <begin position="513"/>
        <end position="542"/>
    </location>
</feature>
<feature type="compositionally biased region" description="Polar residues" evidence="2">
    <location>
        <begin position="1236"/>
        <end position="1245"/>
    </location>
</feature>
<feature type="compositionally biased region" description="Polar residues" evidence="2">
    <location>
        <begin position="1010"/>
        <end position="1019"/>
    </location>
</feature>
<feature type="compositionally biased region" description="Basic and acidic residues" evidence="2">
    <location>
        <begin position="482"/>
        <end position="496"/>
    </location>
</feature>
<dbReference type="PANTHER" id="PTHR14038:SF4">
    <property type="entry name" value="PROTEIN PRRC2B"/>
    <property type="match status" value="1"/>
</dbReference>
<feature type="compositionally biased region" description="Polar residues" evidence="2">
    <location>
        <begin position="627"/>
        <end position="638"/>
    </location>
</feature>
<feature type="compositionally biased region" description="Basic and acidic residues" evidence="2">
    <location>
        <begin position="513"/>
        <end position="537"/>
    </location>
</feature>
<feature type="compositionally biased region" description="Basic and acidic residues" evidence="2">
    <location>
        <begin position="855"/>
        <end position="893"/>
    </location>
</feature>
<feature type="compositionally biased region" description="Basic and acidic residues" evidence="2">
    <location>
        <begin position="1218"/>
        <end position="1235"/>
    </location>
</feature>
<reference evidence="4" key="1">
    <citation type="submission" date="2025-08" db="UniProtKB">
        <authorList>
            <consortium name="Ensembl"/>
        </authorList>
    </citation>
    <scope>IDENTIFICATION</scope>
</reference>
<feature type="region of interest" description="Disordered" evidence="2">
    <location>
        <begin position="51"/>
        <end position="126"/>
    </location>
</feature>
<sequence>MSDRLGQITKSKDGKSKYSSISLFDKYRGKSIETQKNTAVTRHGLQSLGKVAAARRMPPPAHLPSLKSENKGNDPNVIIVPKDGSGWANKQEQPDQKSIRPFDWRLFPQNPNTGGPKQWAQLNGKAAEHDGLRASNRLQPFSHEEFPTLKAAGEQDRAGKERSVFDPSYGPGPSLRPQNVTSWREGGGRNLQPSSLTLGLPADPEGKLTAIGETGTPPASSHPPTATGTASASSAAVTAQPPGPDPKDLSLRPAQPVRRTTVPTALQYQLHHTSTAVYHDMLPAFMCSKETRETSGTEHVPTTSVPPVRFDSKPAFRQTYAKPELLNGEARKESRFVRAPLSRVSSQPIRRPGERPSRPAIINPEDLKDLDDLDNDFEDGWAGLHEEVDYSEKLKFNVLFFGRETRFSLGSGEASYQQEGLEESYSYQHHSQELSRKSSNRYPSAQQKNYSDPLNDQDEHHRPSQSQAPARAKYVSPELSEAVERARRRREEEERRAREERLAACAEKLKKLDEKFGKTEKQTSRTEDGPKDTEGKRAPLSPSKEQIKIHSDYWQYSSKGKKRKTVMVTFTLTFASYKNITNIAADEDDGQELSSPTGDYSGRQSSKPIPPRFQKQHHQQVMKMPHWQQSAHPSSGPNHAQRGYYPPSVLGFDPRWMMMPPFMDPRMAQGRSPVDYYSGSVHSGVKAATHQDHLNSPSSDEGCHSNLNQESRTSSTEPYPAWNQDYPLRSFTPPYQRQQETSDGVCFFFLRLCRVASHLDSYEDSFSENEYTKQDSRDSYLKEGLESHAEGFDGPADNWKREASQKQDGLFNSAQSHWSEASSSSSSSASQPCETSGRTLIRRTGPIKKPVLKALKVEDKENEKPKPEPEEKPVPYRLDKEVLTNVHDLKKDNQPSVSRRSASPVVEKHPEDKRCQSPAPGKIDRHLSINSNAFSKENHWASGKSHPPKDGLETRECQAPRRNNWIFIDEEQAFGAVRGAGRGRGRGFREFSSRGGTRGGRSGENLRGMYNNSNTSATQRPGRGRALSRDFVKVEDFQRGKPRRRNVSETLSEASEYEELPKRRRQKGSENGEGNADAAENRKADRESWRSNKVYTDDQTALDSREKTKTSRGYGGRVLPPRLNATGSYSRSFGGSRDISTWRGRGPQFSGNPASVQENGYGPEATYSSRPPAERDTLKYTPKFSGSFLENSNEDREGECYFEGDNPDRQMLRRRRPPRQDKPPRFRRLRQEREPGSNQWTSNEYVNGELVKPWPSHSKGTAEESWPSGHYPGRSGQTEEWETGSDNSDFSEWREKRGGAASSQVHGDVPSDSGHSEPGSGEKRELSKRSFSSQRPLVERQNRKGEPSLLEASKMVRTSENLPISLSGRSDSWQNGGISKRSQDDCGPFYSTDPSSEDKETCESTGKKIDKELKPGPVKTDIDESISPYDISLSDGAASSSPDGYQDALSKKQRRPQEDERRRKEQGVPVKNRTMASKIPPRFAKKQGSLSIEQPEEAISSNNLGTEIWESNSSALSVQSSGGDSWTKQVSYTGSEPNSEDSDAGPEQSKEQHKPGPIGNERSLKHRKGSEGVDRLEGGPITPVNGVDLHVDAVLPVPPIEFGVSAKDSDFSLPPGSTPVPVSNPVNKLQDALTTNTSLNQSLPILRSNHLQPGINLNSISYPTADLTLKMESARKAWENSQSLPEQGSPGGGASGAQPACSVGSSSGVSYSTFGGVSMPPMPVASVAPSMSMQGNPIPPLYLDGHVFQSQPRLVPPTMTQQQTYAQGPTAQQIPISLHTSLQAQAQLGLRGGLPVSQSQEMFNSIPPFRSQVYMHPNLSQPNPMVLSGGGPIKGPYSAFPGMQPSDMVKPQSGSHYQPLNGSQQLVYDGQMNQGPGMGSSQLMDSQLIQVTMPLPGSQLRYGSAQQHLILPQSIQLQQGQSLSVGAPRRMLPPGSQPAVLTGSRESSQMEMKGFQFSDKASHSPGLSGSSYRPGSASPSSKPSGPGGHVGPLPTHFAQQVPPSQGSMVMHMRPPTTGPFPNPIQRPVMPVNKPVVILPEPPVKGAEDGMKVSHPL</sequence>
<dbReference type="PANTHER" id="PTHR14038">
    <property type="entry name" value="BAT2 HLA-B-ASSOCIATED TRANSCRIPT 2"/>
    <property type="match status" value="1"/>
</dbReference>
<dbReference type="Pfam" id="PF07001">
    <property type="entry name" value="BAT2_N"/>
    <property type="match status" value="2"/>
</dbReference>
<organism evidence="4 5">
    <name type="scientific">Oryzias sinensis</name>
    <name type="common">Chinese medaka</name>
    <dbReference type="NCBI Taxonomy" id="183150"/>
    <lineage>
        <taxon>Eukaryota</taxon>
        <taxon>Metazoa</taxon>
        <taxon>Chordata</taxon>
        <taxon>Craniata</taxon>
        <taxon>Vertebrata</taxon>
        <taxon>Euteleostomi</taxon>
        <taxon>Actinopterygii</taxon>
        <taxon>Neopterygii</taxon>
        <taxon>Teleostei</taxon>
        <taxon>Neoteleostei</taxon>
        <taxon>Acanthomorphata</taxon>
        <taxon>Ovalentaria</taxon>
        <taxon>Atherinomorphae</taxon>
        <taxon>Beloniformes</taxon>
        <taxon>Adrianichthyidae</taxon>
        <taxon>Oryziinae</taxon>
        <taxon>Oryzias</taxon>
    </lineage>
</organism>